<protein>
    <submittedName>
        <fullName evidence="2">Uncharacterized protein</fullName>
    </submittedName>
</protein>
<organism evidence="1 2">
    <name type="scientific">Romanomermis culicivorax</name>
    <name type="common">Nematode worm</name>
    <dbReference type="NCBI Taxonomy" id="13658"/>
    <lineage>
        <taxon>Eukaryota</taxon>
        <taxon>Metazoa</taxon>
        <taxon>Ecdysozoa</taxon>
        <taxon>Nematoda</taxon>
        <taxon>Enoplea</taxon>
        <taxon>Dorylaimia</taxon>
        <taxon>Mermithida</taxon>
        <taxon>Mermithoidea</taxon>
        <taxon>Mermithidae</taxon>
        <taxon>Romanomermis</taxon>
    </lineage>
</organism>
<sequence length="69" mass="7752">MFQHEALQGKAKNDLVMPRAIFSSYAWHPLLSVDVRDVRRQPPCGAHSFILVFSDGGTERIVSILKRSA</sequence>
<evidence type="ECO:0000313" key="1">
    <source>
        <dbReference type="Proteomes" id="UP000887565"/>
    </source>
</evidence>
<reference evidence="2" key="1">
    <citation type="submission" date="2022-11" db="UniProtKB">
        <authorList>
            <consortium name="WormBaseParasite"/>
        </authorList>
    </citation>
    <scope>IDENTIFICATION</scope>
</reference>
<evidence type="ECO:0000313" key="2">
    <source>
        <dbReference type="WBParaSite" id="nRc.2.0.1.t13876-RA"/>
    </source>
</evidence>
<proteinExistence type="predicted"/>
<dbReference type="AlphaFoldDB" id="A0A915III4"/>
<keyword evidence="1" id="KW-1185">Reference proteome</keyword>
<name>A0A915III4_ROMCU</name>
<dbReference type="Proteomes" id="UP000887565">
    <property type="component" value="Unplaced"/>
</dbReference>
<dbReference type="WBParaSite" id="nRc.2.0.1.t13876-RA">
    <property type="protein sequence ID" value="nRc.2.0.1.t13876-RA"/>
    <property type="gene ID" value="nRc.2.0.1.g13876"/>
</dbReference>
<accession>A0A915III4</accession>